<proteinExistence type="predicted"/>
<feature type="region of interest" description="Disordered" evidence="1">
    <location>
        <begin position="1"/>
        <end position="27"/>
    </location>
</feature>
<evidence type="ECO:0000313" key="3">
    <source>
        <dbReference type="EMBL" id="KAB1643265.1"/>
    </source>
</evidence>
<feature type="transmembrane region" description="Helical" evidence="2">
    <location>
        <begin position="40"/>
        <end position="61"/>
    </location>
</feature>
<evidence type="ECO:0000256" key="1">
    <source>
        <dbReference type="SAM" id="MobiDB-lite"/>
    </source>
</evidence>
<dbReference type="AlphaFoldDB" id="A0A7J5BB47"/>
<protein>
    <submittedName>
        <fullName evidence="3">DUF4245 domain-containing protein</fullName>
    </submittedName>
</protein>
<evidence type="ECO:0000256" key="2">
    <source>
        <dbReference type="SAM" id="Phobius"/>
    </source>
</evidence>
<accession>A0A7J5BB47</accession>
<name>A0A7J5BB47_9MICO</name>
<evidence type="ECO:0000313" key="4">
    <source>
        <dbReference type="Proteomes" id="UP000433493"/>
    </source>
</evidence>
<reference evidence="3 4" key="1">
    <citation type="submission" date="2019-09" db="EMBL/GenBank/DDBJ databases">
        <title>Phylogeny of genus Pseudoclavibacter and closely related genus.</title>
        <authorList>
            <person name="Li Y."/>
        </authorList>
    </citation>
    <scope>NUCLEOTIDE SEQUENCE [LARGE SCALE GENOMIC DNA]</scope>
    <source>
        <strain evidence="3 4">KCTC 13959</strain>
    </source>
</reference>
<keyword evidence="2" id="KW-0472">Membrane</keyword>
<keyword evidence="2" id="KW-1133">Transmembrane helix</keyword>
<sequence>MAKRPKKPAIVAELGRPETPEETAARKAENSRLYRQRKTINNLVAAIAVSLLAVAVIVFMVPRDDSEKLRDVDYQAAAAQAQPGYDVELLAPDVPDQWQSNSAEIRQGADGVFEWYMGFMILDGDLATEYVGLSQGINANDTWTYEKLDRRTPTGSITINGVEWIEYDYTDLSTDEAGNTRYSLVREDAGSTVLIYGSHTAEAVQELASRIS</sequence>
<feature type="compositionally biased region" description="Basic and acidic residues" evidence="1">
    <location>
        <begin position="15"/>
        <end position="27"/>
    </location>
</feature>
<dbReference type="OrthoDB" id="4801970at2"/>
<gene>
    <name evidence="3" type="ORF">F8O05_08600</name>
</gene>
<comment type="caution">
    <text evidence="3">The sequence shown here is derived from an EMBL/GenBank/DDBJ whole genome shotgun (WGS) entry which is preliminary data.</text>
</comment>
<organism evidence="3 4">
    <name type="scientific">Gulosibacter chungangensis</name>
    <dbReference type="NCBI Taxonomy" id="979746"/>
    <lineage>
        <taxon>Bacteria</taxon>
        <taxon>Bacillati</taxon>
        <taxon>Actinomycetota</taxon>
        <taxon>Actinomycetes</taxon>
        <taxon>Micrococcales</taxon>
        <taxon>Microbacteriaceae</taxon>
        <taxon>Gulosibacter</taxon>
    </lineage>
</organism>
<keyword evidence="4" id="KW-1185">Reference proteome</keyword>
<dbReference type="Pfam" id="PF14030">
    <property type="entry name" value="DUF4245"/>
    <property type="match status" value="1"/>
</dbReference>
<keyword evidence="2" id="KW-0812">Transmembrane</keyword>
<dbReference type="EMBL" id="WBKB01000004">
    <property type="protein sequence ID" value="KAB1643265.1"/>
    <property type="molecule type" value="Genomic_DNA"/>
</dbReference>
<dbReference type="Proteomes" id="UP000433493">
    <property type="component" value="Unassembled WGS sequence"/>
</dbReference>
<dbReference type="InterPro" id="IPR025339">
    <property type="entry name" value="DUF4245"/>
</dbReference>
<dbReference type="RefSeq" id="WP_158052314.1">
    <property type="nucleotide sequence ID" value="NZ_WBKB01000004.1"/>
</dbReference>